<organism evidence="4 5">
    <name type="scientific">Ferruginivarius sediminum</name>
    <dbReference type="NCBI Taxonomy" id="2661937"/>
    <lineage>
        <taxon>Bacteria</taxon>
        <taxon>Pseudomonadati</taxon>
        <taxon>Pseudomonadota</taxon>
        <taxon>Alphaproteobacteria</taxon>
        <taxon>Rhodospirillales</taxon>
        <taxon>Rhodospirillaceae</taxon>
        <taxon>Ferruginivarius</taxon>
    </lineage>
</organism>
<evidence type="ECO:0000256" key="2">
    <source>
        <dbReference type="SAM" id="Phobius"/>
    </source>
</evidence>
<dbReference type="GO" id="GO:0008146">
    <property type="term" value="F:sulfotransferase activity"/>
    <property type="evidence" value="ECO:0007669"/>
    <property type="project" value="InterPro"/>
</dbReference>
<dbReference type="AlphaFoldDB" id="A0A369TAE5"/>
<comment type="caution">
    <text evidence="4">The sequence shown here is derived from an EMBL/GenBank/DDBJ whole genome shotgun (WGS) entry which is preliminary data.</text>
</comment>
<dbReference type="InterPro" id="IPR027417">
    <property type="entry name" value="P-loop_NTPase"/>
</dbReference>
<dbReference type="Gene3D" id="3.40.50.300">
    <property type="entry name" value="P-loop containing nucleotide triphosphate hydrolases"/>
    <property type="match status" value="1"/>
</dbReference>
<evidence type="ECO:0000259" key="3">
    <source>
        <dbReference type="Pfam" id="PF00685"/>
    </source>
</evidence>
<reference evidence="4 5" key="1">
    <citation type="submission" date="2018-07" db="EMBL/GenBank/DDBJ databases">
        <title>Venubactetium sediminum gen. nov., sp. nov., isolated from a marine solar saltern.</title>
        <authorList>
            <person name="Wang S."/>
        </authorList>
    </citation>
    <scope>NUCLEOTIDE SEQUENCE [LARGE SCALE GENOMIC DNA]</scope>
    <source>
        <strain evidence="4 5">WD2A32</strain>
    </source>
</reference>
<feature type="transmembrane region" description="Helical" evidence="2">
    <location>
        <begin position="42"/>
        <end position="59"/>
    </location>
</feature>
<dbReference type="InterPro" id="IPR000863">
    <property type="entry name" value="Sulfotransferase_dom"/>
</dbReference>
<dbReference type="Pfam" id="PF00685">
    <property type="entry name" value="Sulfotransfer_1"/>
    <property type="match status" value="1"/>
</dbReference>
<feature type="compositionally biased region" description="Basic and acidic residues" evidence="1">
    <location>
        <begin position="253"/>
        <end position="262"/>
    </location>
</feature>
<sequence length="308" mass="35927">MHQNIRTEAGHVDSAGQRPLKTWASRVSGFVSKNKGIPTRKLFWNIVFLFLIIRVSKIFSPSSVKKKDGFVFVACHHKVMTTYFHAVLRILSAGLNLKFQKINFEQPPQGTDLLLSMQSAFDPKQFGDCRGIHLIRDPRDMIVSGYHYHKWTHEPWVHRKDENGRSYQEKLNACSKHDGLFMEIDHFIYIYGDILRKWDIGDPNVLEVQYEQLMGSERRVLYEEMFRHLGFANRELTFACRLMELFESESRTGRKTGDEAAKSHIRSGRAGQWRSELGPEHRTYIEAELGDILRKFNYEQDGSWVKDS</sequence>
<keyword evidence="2" id="KW-0812">Transmembrane</keyword>
<keyword evidence="2" id="KW-1133">Transmembrane helix</keyword>
<dbReference type="EMBL" id="QPMH01000006">
    <property type="protein sequence ID" value="RDD62283.1"/>
    <property type="molecule type" value="Genomic_DNA"/>
</dbReference>
<feature type="domain" description="Sulfotransferase" evidence="3">
    <location>
        <begin position="124"/>
        <end position="286"/>
    </location>
</feature>
<proteinExistence type="predicted"/>
<evidence type="ECO:0000256" key="1">
    <source>
        <dbReference type="SAM" id="MobiDB-lite"/>
    </source>
</evidence>
<dbReference type="SUPFAM" id="SSF52540">
    <property type="entry name" value="P-loop containing nucleoside triphosphate hydrolases"/>
    <property type="match status" value="1"/>
</dbReference>
<name>A0A369TAE5_9PROT</name>
<gene>
    <name evidence="4" type="ORF">DRB17_08615</name>
</gene>
<protein>
    <recommendedName>
        <fullName evidence="3">Sulfotransferase domain-containing protein</fullName>
    </recommendedName>
</protein>
<evidence type="ECO:0000313" key="4">
    <source>
        <dbReference type="EMBL" id="RDD62283.1"/>
    </source>
</evidence>
<keyword evidence="2" id="KW-0472">Membrane</keyword>
<feature type="region of interest" description="Disordered" evidence="1">
    <location>
        <begin position="253"/>
        <end position="273"/>
    </location>
</feature>
<evidence type="ECO:0000313" key="5">
    <source>
        <dbReference type="Proteomes" id="UP000253941"/>
    </source>
</evidence>
<dbReference type="Proteomes" id="UP000253941">
    <property type="component" value="Unassembled WGS sequence"/>
</dbReference>
<keyword evidence="5" id="KW-1185">Reference proteome</keyword>
<accession>A0A369TAE5</accession>